<dbReference type="Proteomes" id="UP000799428">
    <property type="component" value="Unassembled WGS sequence"/>
</dbReference>
<dbReference type="EMBL" id="MU005787">
    <property type="protein sequence ID" value="KAF2703476.1"/>
    <property type="molecule type" value="Genomic_DNA"/>
</dbReference>
<dbReference type="OrthoDB" id="5305647at2759"/>
<evidence type="ECO:0000313" key="2">
    <source>
        <dbReference type="Proteomes" id="UP000799428"/>
    </source>
</evidence>
<feature type="non-terminal residue" evidence="1">
    <location>
        <position position="430"/>
    </location>
</feature>
<gene>
    <name evidence="1" type="ORF">K504DRAFT_418520</name>
</gene>
<sequence>MAMQQRSQLQPQTASIYLTFKIIQVVHQLRRRLKPRVSGSASSCLFGTASSSLGLESKARKTIAKGLSRVGLQERKQLHHASNRIFKNRSKVRPLLKPQSPGWQCAANSNTSGDEVKHMLRSLDANMNFPHEALSAMAADDREFLLKQNHLSHLEACTLNETIQSLVYVFEAMNVLYAARSQYDDEWLIARGLEIGLDIDEIFIANYEHLLLCLQTQLIEALTRKVVEAMIENRGDKRSRKLLNWFTEFPDNQHPLNTTMPWSIKPSLAVLWGVCWMFYNSTNPARQQKAGESNHRVPQARFLQDEELLISGRWAVPQPDEYFLYGQELTGTQSQPAVQQSVGRAGGDLRLESVLSPGTKETDAAETYLSGGNAAARDGSDRSLGGFARDRCPISECDLTSSNEARNTYWDHSQVYNGQQRQRQRQQQQQ</sequence>
<proteinExistence type="predicted"/>
<dbReference type="AlphaFoldDB" id="A0A6G1JS89"/>
<organism evidence="1 2">
    <name type="scientific">Pleomassaria siparia CBS 279.74</name>
    <dbReference type="NCBI Taxonomy" id="1314801"/>
    <lineage>
        <taxon>Eukaryota</taxon>
        <taxon>Fungi</taxon>
        <taxon>Dikarya</taxon>
        <taxon>Ascomycota</taxon>
        <taxon>Pezizomycotina</taxon>
        <taxon>Dothideomycetes</taxon>
        <taxon>Pleosporomycetidae</taxon>
        <taxon>Pleosporales</taxon>
        <taxon>Pleomassariaceae</taxon>
        <taxon>Pleomassaria</taxon>
    </lineage>
</organism>
<keyword evidence="2" id="KW-1185">Reference proteome</keyword>
<accession>A0A6G1JS89</accession>
<protein>
    <submittedName>
        <fullName evidence="1">Uncharacterized protein</fullName>
    </submittedName>
</protein>
<evidence type="ECO:0000313" key="1">
    <source>
        <dbReference type="EMBL" id="KAF2703476.1"/>
    </source>
</evidence>
<name>A0A6G1JS89_9PLEO</name>
<reference evidence="1" key="1">
    <citation type="journal article" date="2020" name="Stud. Mycol.">
        <title>101 Dothideomycetes genomes: a test case for predicting lifestyles and emergence of pathogens.</title>
        <authorList>
            <person name="Haridas S."/>
            <person name="Albert R."/>
            <person name="Binder M."/>
            <person name="Bloem J."/>
            <person name="Labutti K."/>
            <person name="Salamov A."/>
            <person name="Andreopoulos B."/>
            <person name="Baker S."/>
            <person name="Barry K."/>
            <person name="Bills G."/>
            <person name="Bluhm B."/>
            <person name="Cannon C."/>
            <person name="Castanera R."/>
            <person name="Culley D."/>
            <person name="Daum C."/>
            <person name="Ezra D."/>
            <person name="Gonzalez J."/>
            <person name="Henrissat B."/>
            <person name="Kuo A."/>
            <person name="Liang C."/>
            <person name="Lipzen A."/>
            <person name="Lutzoni F."/>
            <person name="Magnuson J."/>
            <person name="Mondo S."/>
            <person name="Nolan M."/>
            <person name="Ohm R."/>
            <person name="Pangilinan J."/>
            <person name="Park H.-J."/>
            <person name="Ramirez L."/>
            <person name="Alfaro M."/>
            <person name="Sun H."/>
            <person name="Tritt A."/>
            <person name="Yoshinaga Y."/>
            <person name="Zwiers L.-H."/>
            <person name="Turgeon B."/>
            <person name="Goodwin S."/>
            <person name="Spatafora J."/>
            <person name="Crous P."/>
            <person name="Grigoriev I."/>
        </authorList>
    </citation>
    <scope>NUCLEOTIDE SEQUENCE</scope>
    <source>
        <strain evidence="1">CBS 279.74</strain>
    </source>
</reference>